<feature type="domain" description="WxL Interacting Protein peptidoglycan binding" evidence="3">
    <location>
        <begin position="39"/>
        <end position="151"/>
    </location>
</feature>
<evidence type="ECO:0000313" key="5">
    <source>
        <dbReference type="EMBL" id="KRO16890.1"/>
    </source>
</evidence>
<evidence type="ECO:0000313" key="6">
    <source>
        <dbReference type="Proteomes" id="UP000050969"/>
    </source>
</evidence>
<feature type="transmembrane region" description="Helical" evidence="1">
    <location>
        <begin position="310"/>
        <end position="330"/>
    </location>
</feature>
<evidence type="ECO:0000259" key="3">
    <source>
        <dbReference type="Pfam" id="PF06030"/>
    </source>
</evidence>
<feature type="domain" description="WxL Interacting Protein host binding" evidence="4">
    <location>
        <begin position="165"/>
        <end position="300"/>
    </location>
</feature>
<dbReference type="RefSeq" id="WP_056992789.1">
    <property type="nucleotide sequence ID" value="NZ_JQCE01000027.1"/>
</dbReference>
<dbReference type="PATRIC" id="fig|1293598.4.peg.618"/>
<dbReference type="InterPro" id="IPR021759">
    <property type="entry name" value="WxLIP_HBD"/>
</dbReference>
<reference evidence="5 6" key="1">
    <citation type="journal article" date="2015" name="Genome Announc.">
        <title>Expanding the biotechnology potential of lactobacilli through comparative genomics of 213 strains and associated genera.</title>
        <authorList>
            <person name="Sun Z."/>
            <person name="Harris H.M."/>
            <person name="McCann A."/>
            <person name="Guo C."/>
            <person name="Argimon S."/>
            <person name="Zhang W."/>
            <person name="Yang X."/>
            <person name="Jeffery I.B."/>
            <person name="Cooney J.C."/>
            <person name="Kagawa T.F."/>
            <person name="Liu W."/>
            <person name="Song Y."/>
            <person name="Salvetti E."/>
            <person name="Wrobel A."/>
            <person name="Rasinkangas P."/>
            <person name="Parkhill J."/>
            <person name="Rea M.C."/>
            <person name="O'Sullivan O."/>
            <person name="Ritari J."/>
            <person name="Douillard F.P."/>
            <person name="Paul Ross R."/>
            <person name="Yang R."/>
            <person name="Briner A.E."/>
            <person name="Felis G.E."/>
            <person name="de Vos W.M."/>
            <person name="Barrangou R."/>
            <person name="Klaenhammer T.R."/>
            <person name="Caufield P.W."/>
            <person name="Cui Y."/>
            <person name="Zhang H."/>
            <person name="O'Toole P.W."/>
        </authorList>
    </citation>
    <scope>NUCLEOTIDE SEQUENCE [LARGE SCALE GENOMIC DNA]</scope>
    <source>
        <strain evidence="5 6">DSM 24301</strain>
    </source>
</reference>
<feature type="chain" id="PRO_5006420859" evidence="2">
    <location>
        <begin position="30"/>
        <end position="346"/>
    </location>
</feature>
<dbReference type="Pfam" id="PF06030">
    <property type="entry name" value="WxLIP_PGBD"/>
    <property type="match status" value="1"/>
</dbReference>
<evidence type="ECO:0000256" key="1">
    <source>
        <dbReference type="SAM" id="Phobius"/>
    </source>
</evidence>
<dbReference type="Pfam" id="PF11797">
    <property type="entry name" value="WxLIP_HBD"/>
    <property type="match status" value="1"/>
</dbReference>
<name>A0A0R2N1K2_9LACO</name>
<dbReference type="InterPro" id="IPR010317">
    <property type="entry name" value="WxLIP_PGBD"/>
</dbReference>
<dbReference type="AlphaFoldDB" id="A0A0R2N1K2"/>
<keyword evidence="1" id="KW-1133">Transmembrane helix</keyword>
<sequence>MKLQKFLIGLTLFLGSCFGLQATGSTVYAADGPDYVLSPVSANKAQSVGNGYYVIRTENDRVQQIKVNILNKRSTTLKLSLSVNTGYTQDSGVYAWDSAKIPNDSSLKYKLRDYVQPKTMTVSIPPKSTKEVGFTLNAPASYSGVLMGGITSVPDGGKETGVNGNTALKIKYAYGLPIFLKMDNVRAVPNMSANSARGGLYASKTAVLANIENNKPALLANATMKLSVTRRGEKNVLHTANATGLMIAPNSNFTYPISWGGQRLEAGDYTLHGTGSTGGQSWKFTRNFTISAAEADQLNQEAGFKPDYTWLWITIAILVLIILGLLIYWLGRRSNKKKNSANEEEE</sequence>
<dbReference type="EMBL" id="JQCE01000027">
    <property type="protein sequence ID" value="KRO16890.1"/>
    <property type="molecule type" value="Genomic_DNA"/>
</dbReference>
<organism evidence="5 6">
    <name type="scientific">Lacticaseibacillus saniviri JCM 17471 = DSM 24301</name>
    <dbReference type="NCBI Taxonomy" id="1293598"/>
    <lineage>
        <taxon>Bacteria</taxon>
        <taxon>Bacillati</taxon>
        <taxon>Bacillota</taxon>
        <taxon>Bacilli</taxon>
        <taxon>Lactobacillales</taxon>
        <taxon>Lactobacillaceae</taxon>
        <taxon>Lacticaseibacillus</taxon>
    </lineage>
</organism>
<keyword evidence="1" id="KW-0812">Transmembrane</keyword>
<evidence type="ECO:0000256" key="2">
    <source>
        <dbReference type="SAM" id="SignalP"/>
    </source>
</evidence>
<keyword evidence="2" id="KW-0732">Signal</keyword>
<evidence type="ECO:0000259" key="4">
    <source>
        <dbReference type="Pfam" id="PF11797"/>
    </source>
</evidence>
<dbReference type="PROSITE" id="PS51257">
    <property type="entry name" value="PROKAR_LIPOPROTEIN"/>
    <property type="match status" value="1"/>
</dbReference>
<comment type="caution">
    <text evidence="5">The sequence shown here is derived from an EMBL/GenBank/DDBJ whole genome shotgun (WGS) entry which is preliminary data.</text>
</comment>
<accession>A0A0R2N1K2</accession>
<protein>
    <submittedName>
        <fullName evidence="5">C-terminal membrane anchored cell surface protein</fullName>
    </submittedName>
</protein>
<gene>
    <name evidence="5" type="ORF">IV56_GL000576</name>
</gene>
<keyword evidence="1" id="KW-0472">Membrane</keyword>
<dbReference type="STRING" id="1293598.IV56_GL000576"/>
<feature type="signal peptide" evidence="2">
    <location>
        <begin position="1"/>
        <end position="29"/>
    </location>
</feature>
<dbReference type="Proteomes" id="UP000050969">
    <property type="component" value="Unassembled WGS sequence"/>
</dbReference>
<proteinExistence type="predicted"/>
<keyword evidence="6" id="KW-1185">Reference proteome</keyword>